<organism evidence="2 4">
    <name type="scientific">Laribacter hongkongensis</name>
    <dbReference type="NCBI Taxonomy" id="168471"/>
    <lineage>
        <taxon>Bacteria</taxon>
        <taxon>Pseudomonadati</taxon>
        <taxon>Pseudomonadota</taxon>
        <taxon>Betaproteobacteria</taxon>
        <taxon>Neisseriales</taxon>
        <taxon>Aquaspirillaceae</taxon>
        <taxon>Laribacter</taxon>
    </lineage>
</organism>
<dbReference type="GeneID" id="75110315"/>
<reference evidence="2" key="1">
    <citation type="journal article" date="2017" name="J. Antimicrob. Chemother.">
        <title>Emergence and genomic analysis of MDR Laribacter hongkongensis strain HLGZ1 from Guangzhou, China.</title>
        <authorList>
            <person name="Wu H.K."/>
            <person name="Chen J.H."/>
            <person name="Yang L."/>
            <person name="Li A.R."/>
            <person name="Su D.H."/>
            <person name="Lin Y.P."/>
            <person name="Chen D.Q."/>
        </authorList>
    </citation>
    <scope>NUCLEOTIDE SEQUENCE</scope>
    <source>
        <strain evidence="2">HLGZ1</strain>
    </source>
</reference>
<evidence type="ECO:0000256" key="1">
    <source>
        <dbReference type="SAM" id="SignalP"/>
    </source>
</evidence>
<proteinExistence type="predicted"/>
<dbReference type="Pfam" id="PF11839">
    <property type="entry name" value="Alanine_zipper"/>
    <property type="match status" value="1"/>
</dbReference>
<evidence type="ECO:0000313" key="3">
    <source>
        <dbReference type="EMBL" id="MCG9026991.1"/>
    </source>
</evidence>
<keyword evidence="1" id="KW-0732">Signal</keyword>
<name>A0A248LPS4_9NEIS</name>
<dbReference type="EMBL" id="JAJAXM010000033">
    <property type="protein sequence ID" value="MCG9026991.1"/>
    <property type="molecule type" value="Genomic_DNA"/>
</dbReference>
<protein>
    <recommendedName>
        <fullName evidence="6">Lipoprotein</fullName>
    </recommendedName>
</protein>
<dbReference type="EMBL" id="CP022115">
    <property type="protein sequence ID" value="ASJ26296.1"/>
    <property type="molecule type" value="Genomic_DNA"/>
</dbReference>
<sequence>MFLKPSLGLMGAVVALGLSACASTTPEIERAQATADKALATANQAMQQANNAGAVASQALQQSNQNTAVLERMMQKGVSK</sequence>
<evidence type="ECO:0000313" key="5">
    <source>
        <dbReference type="Proteomes" id="UP001200247"/>
    </source>
</evidence>
<dbReference type="Proteomes" id="UP001200247">
    <property type="component" value="Unassembled WGS sequence"/>
</dbReference>
<reference evidence="2" key="3">
    <citation type="submission" date="2017-06" db="EMBL/GenBank/DDBJ databases">
        <authorList>
            <person name="Kim H.J."/>
            <person name="Triplett B.A."/>
        </authorList>
    </citation>
    <scope>NUCLEOTIDE SEQUENCE</scope>
    <source>
        <strain evidence="2">HLGZ1</strain>
    </source>
</reference>
<dbReference type="AlphaFoldDB" id="A0A248LPS4"/>
<evidence type="ECO:0000313" key="4">
    <source>
        <dbReference type="Proteomes" id="UP000197424"/>
    </source>
</evidence>
<dbReference type="Proteomes" id="UP000197424">
    <property type="component" value="Chromosome"/>
</dbReference>
<dbReference type="InterPro" id="IPR021793">
    <property type="entry name" value="Oprl"/>
</dbReference>
<feature type="chain" id="PRO_5044379211" description="Lipoprotein" evidence="1">
    <location>
        <begin position="23"/>
        <end position="80"/>
    </location>
</feature>
<evidence type="ECO:0008006" key="6">
    <source>
        <dbReference type="Google" id="ProtNLM"/>
    </source>
</evidence>
<gene>
    <name evidence="3" type="ORF">LH440_13975</name>
    <name evidence="2" type="ORF">LHGZ1_3465</name>
</gene>
<reference evidence="4" key="2">
    <citation type="submission" date="2017-06" db="EMBL/GenBank/DDBJ databases">
        <title>Whole genome sequence of Laribacter hongkongensis LHGZ1.</title>
        <authorList>
            <person name="Chen D."/>
            <person name="Wu H."/>
            <person name="Chen J."/>
        </authorList>
    </citation>
    <scope>NUCLEOTIDE SEQUENCE [LARGE SCALE GENOMIC DNA]</scope>
    <source>
        <strain evidence="4">LHGZ1</strain>
    </source>
</reference>
<reference evidence="3 5" key="4">
    <citation type="submission" date="2021-10" db="EMBL/GenBank/DDBJ databases">
        <title>Whole-genome sequencing analysis of Laribacter hongkongensis: virulence gene profiles, carbohydrate-active enzyme prediction, and antimicrobial resistance characterization.</title>
        <authorList>
            <person name="Yuan P."/>
            <person name="Zhan Y."/>
            <person name="Chen D."/>
        </authorList>
    </citation>
    <scope>NUCLEOTIDE SEQUENCE [LARGE SCALE GENOMIC DNA]</scope>
    <source>
        <strain evidence="3 5">W67</strain>
    </source>
</reference>
<feature type="signal peptide" evidence="1">
    <location>
        <begin position="1"/>
        <end position="22"/>
    </location>
</feature>
<dbReference type="RefSeq" id="WP_012698674.1">
    <property type="nucleotide sequence ID" value="NZ_CP022115.1"/>
</dbReference>
<accession>A0A248LPS4</accession>
<evidence type="ECO:0000313" key="2">
    <source>
        <dbReference type="EMBL" id="ASJ26296.1"/>
    </source>
</evidence>
<dbReference type="PROSITE" id="PS51257">
    <property type="entry name" value="PROKAR_LIPOPROTEIN"/>
    <property type="match status" value="1"/>
</dbReference>